<keyword evidence="1" id="KW-0812">Transmembrane</keyword>
<evidence type="ECO:0000313" key="3">
    <source>
        <dbReference type="EMBL" id="NOV96406.1"/>
    </source>
</evidence>
<feature type="transmembrane region" description="Helical" evidence="1">
    <location>
        <begin position="136"/>
        <end position="158"/>
    </location>
</feature>
<organism evidence="3 4">
    <name type="scientific">Isoptericola halotolerans</name>
    <dbReference type="NCBI Taxonomy" id="300560"/>
    <lineage>
        <taxon>Bacteria</taxon>
        <taxon>Bacillati</taxon>
        <taxon>Actinomycetota</taxon>
        <taxon>Actinomycetes</taxon>
        <taxon>Micrococcales</taxon>
        <taxon>Promicromonosporaceae</taxon>
        <taxon>Isoptericola</taxon>
    </lineage>
</organism>
<dbReference type="CDD" id="cd06259">
    <property type="entry name" value="YdcF-like"/>
    <property type="match status" value="1"/>
</dbReference>
<feature type="transmembrane region" description="Helical" evidence="1">
    <location>
        <begin position="40"/>
        <end position="58"/>
    </location>
</feature>
<evidence type="ECO:0000313" key="4">
    <source>
        <dbReference type="Proteomes" id="UP000757540"/>
    </source>
</evidence>
<proteinExistence type="predicted"/>
<dbReference type="PANTHER" id="PTHR30336">
    <property type="entry name" value="INNER MEMBRANE PROTEIN, PROBABLE PERMEASE"/>
    <property type="match status" value="1"/>
</dbReference>
<dbReference type="PANTHER" id="PTHR30336:SF4">
    <property type="entry name" value="ENVELOPE BIOGENESIS FACTOR ELYC"/>
    <property type="match status" value="1"/>
</dbReference>
<gene>
    <name evidence="3" type="ORF">HDG69_000959</name>
</gene>
<protein>
    <submittedName>
        <fullName evidence="3">Uncharacterized SAM-binding protein YcdF (DUF218 family)</fullName>
    </submittedName>
</protein>
<evidence type="ECO:0000259" key="2">
    <source>
        <dbReference type="Pfam" id="PF02698"/>
    </source>
</evidence>
<name>A0ABX2A490_9MICO</name>
<feature type="transmembrane region" description="Helical" evidence="1">
    <location>
        <begin position="70"/>
        <end position="96"/>
    </location>
</feature>
<comment type="caution">
    <text evidence="3">The sequence shown here is derived from an EMBL/GenBank/DDBJ whole genome shotgun (WGS) entry which is preliminary data.</text>
</comment>
<feature type="transmembrane region" description="Helical" evidence="1">
    <location>
        <begin position="108"/>
        <end position="130"/>
    </location>
</feature>
<keyword evidence="1" id="KW-1133">Transmembrane helix</keyword>
<keyword evidence="1" id="KW-0472">Membrane</keyword>
<dbReference type="Proteomes" id="UP000757540">
    <property type="component" value="Unassembled WGS sequence"/>
</dbReference>
<keyword evidence="4" id="KW-1185">Reference proteome</keyword>
<dbReference type="RefSeq" id="WP_171782592.1">
    <property type="nucleotide sequence ID" value="NZ_BAAAML010000002.1"/>
</dbReference>
<accession>A0ABX2A490</accession>
<feature type="transmembrane region" description="Helical" evidence="1">
    <location>
        <begin position="327"/>
        <end position="347"/>
    </location>
</feature>
<dbReference type="InterPro" id="IPR014729">
    <property type="entry name" value="Rossmann-like_a/b/a_fold"/>
</dbReference>
<dbReference type="Pfam" id="PF02698">
    <property type="entry name" value="DUF218"/>
    <property type="match status" value="1"/>
</dbReference>
<evidence type="ECO:0000256" key="1">
    <source>
        <dbReference type="SAM" id="Phobius"/>
    </source>
</evidence>
<dbReference type="EMBL" id="JABEZU010000001">
    <property type="protein sequence ID" value="NOV96406.1"/>
    <property type="molecule type" value="Genomic_DNA"/>
</dbReference>
<dbReference type="Gene3D" id="3.40.50.620">
    <property type="entry name" value="HUPs"/>
    <property type="match status" value="1"/>
</dbReference>
<sequence length="349" mass="37578">MGTVDTVTWQAVVAALASTLFWGTWCAWSMRRDRRRLRNGFLLVALGYSLVGLVNRTVALLPDGTEVLEWFSLALLVVVALTALVLPFFLVANGLTMIRSERRSLGNLLSLLAGAALLTAPGVVVGLVLLDQPLASALATAVALGGAWLAYYFLGFVVQTWQYRRYARRVDARAVVVLGSRVVSGKVPPLLAARLRTAVEAARRLGDDVPAWLVASGGQGADETVPEGRAMATWLTDHGIPADRVLVEDRARTTQENLVFSATLLRERGIEPPYLVATNSYHAPRAALEALDLGIEAHAIGAPTAPYYFPSAYLREFVAVLRARRRVHVVVGVGILLAAALVAYAGWSA</sequence>
<feature type="domain" description="DUF218" evidence="2">
    <location>
        <begin position="174"/>
        <end position="315"/>
    </location>
</feature>
<dbReference type="InterPro" id="IPR051599">
    <property type="entry name" value="Cell_Envelope_Assoc"/>
</dbReference>
<reference evidence="3 4" key="1">
    <citation type="submission" date="2020-05" db="EMBL/GenBank/DDBJ databases">
        <title>Genomic Encyclopedia of Type Strains, Phase III (KMG-III): the genomes of soil and plant-associated and newly described type strains.</title>
        <authorList>
            <person name="Whitman W."/>
        </authorList>
    </citation>
    <scope>NUCLEOTIDE SEQUENCE [LARGE SCALE GENOMIC DNA]</scope>
    <source>
        <strain evidence="3 4">KCTC 19046</strain>
    </source>
</reference>
<feature type="transmembrane region" description="Helical" evidence="1">
    <location>
        <begin position="6"/>
        <end position="28"/>
    </location>
</feature>
<dbReference type="InterPro" id="IPR003848">
    <property type="entry name" value="DUF218"/>
</dbReference>